<organism evidence="15 16">
    <name type="scientific">candidate division WS6 bacterium GW2011_GWF2_39_15</name>
    <dbReference type="NCBI Taxonomy" id="1619100"/>
    <lineage>
        <taxon>Bacteria</taxon>
        <taxon>Candidatus Dojkabacteria</taxon>
    </lineage>
</organism>
<dbReference type="FunFam" id="1.10.287.110:FF:000031">
    <property type="entry name" value="Molecular chaperone DnaJ"/>
    <property type="match status" value="1"/>
</dbReference>
<comment type="similarity">
    <text evidence="9 11">Belongs to the DnaJ family.</text>
</comment>
<feature type="repeat" description="CXXCXGXG motif" evidence="11">
    <location>
        <begin position="198"/>
        <end position="205"/>
    </location>
</feature>
<keyword evidence="2 11" id="KW-0235">DNA replication</keyword>
<dbReference type="STRING" id="1619100.UT34_C0002G0118"/>
<evidence type="ECO:0000256" key="12">
    <source>
        <dbReference type="PROSITE-ProRule" id="PRU00546"/>
    </source>
</evidence>
<keyword evidence="3 11" id="KW-0479">Metal-binding</keyword>
<dbReference type="CDD" id="cd10719">
    <property type="entry name" value="DnaJ_zf"/>
    <property type="match status" value="1"/>
</dbReference>
<dbReference type="GO" id="GO:0006260">
    <property type="term" value="P:DNA replication"/>
    <property type="evidence" value="ECO:0007669"/>
    <property type="project" value="UniProtKB-KW"/>
</dbReference>
<dbReference type="Pfam" id="PF00684">
    <property type="entry name" value="DnaJ_CXXCXGXG"/>
    <property type="match status" value="1"/>
</dbReference>
<dbReference type="GO" id="GO:0005737">
    <property type="term" value="C:cytoplasm"/>
    <property type="evidence" value="ECO:0007669"/>
    <property type="project" value="UniProtKB-SubCell"/>
</dbReference>
<feature type="domain" description="J" evidence="13">
    <location>
        <begin position="5"/>
        <end position="69"/>
    </location>
</feature>
<dbReference type="PROSITE" id="PS00636">
    <property type="entry name" value="DNAJ_1"/>
    <property type="match status" value="1"/>
</dbReference>
<evidence type="ECO:0000256" key="6">
    <source>
        <dbReference type="ARBA" id="ARBA00022833"/>
    </source>
</evidence>
<evidence type="ECO:0000256" key="9">
    <source>
        <dbReference type="ARBA" id="ARBA00061004"/>
    </source>
</evidence>
<comment type="subunit">
    <text evidence="11">Homodimer.</text>
</comment>
<dbReference type="GO" id="GO:0009408">
    <property type="term" value="P:response to heat"/>
    <property type="evidence" value="ECO:0007669"/>
    <property type="project" value="InterPro"/>
</dbReference>
<dbReference type="NCBIfam" id="TIGR02349">
    <property type="entry name" value="DnaJ_bact"/>
    <property type="match status" value="1"/>
</dbReference>
<sequence length="362" mass="40237">MEKRDYYEVLGISKGADEKEIKKAYRKLAKQYHPDVNKEADAEQKFREVQEAYEVLSDTSKRSAYDQYGHAGTEGFNPGSGNGFSGFDFGGSPFDMGDIFGQFFGGNMGDFGFNMGGGSRQRDFRGNDLRYKIRLDFMEAINGGEYQINVDREVECEKCKGTGSDTGKTKTCPTCKGQGRVQKVQQSILGRMAFVTECDACNGSGQVPEKVCTKCDGNGVQRATEKVKIKIPKGAYDGMVLRFRGSGSAGRSGYETGDLFVELEVEPHEKFERRQNDIYSEEDISVKTAVLGGTVLIETVDGNVNLKIPAGTQPGTIFRVKDKGVHILGNESKRGDQYVRINVDIPKKLTKKERELWEKMEE</sequence>
<evidence type="ECO:0000313" key="16">
    <source>
        <dbReference type="Proteomes" id="UP000034799"/>
    </source>
</evidence>
<proteinExistence type="inferred from homology"/>
<comment type="subcellular location">
    <subcellularLocation>
        <location evidence="11">Cytoplasm</location>
    </subcellularLocation>
</comment>
<feature type="binding site" evidence="11">
    <location>
        <position position="215"/>
    </location>
    <ligand>
        <name>Zn(2+)</name>
        <dbReference type="ChEBI" id="CHEBI:29105"/>
        <label>1</label>
    </ligand>
</feature>
<dbReference type="InterPro" id="IPR002939">
    <property type="entry name" value="DnaJ_C"/>
</dbReference>
<dbReference type="SUPFAM" id="SSF57938">
    <property type="entry name" value="DnaJ/Hsp40 cysteine-rich domain"/>
    <property type="match status" value="1"/>
</dbReference>
<dbReference type="FunFam" id="2.10.230.10:FF:000002">
    <property type="entry name" value="Molecular chaperone DnaJ"/>
    <property type="match status" value="1"/>
</dbReference>
<dbReference type="HAMAP" id="MF_01152">
    <property type="entry name" value="DnaJ"/>
    <property type="match status" value="1"/>
</dbReference>
<dbReference type="CDD" id="cd10747">
    <property type="entry name" value="DnaJ_C"/>
    <property type="match status" value="1"/>
</dbReference>
<feature type="repeat" description="CXXCXGXG motif" evidence="11">
    <location>
        <begin position="172"/>
        <end position="179"/>
    </location>
</feature>
<evidence type="ECO:0000256" key="11">
    <source>
        <dbReference type="HAMAP-Rule" id="MF_01152"/>
    </source>
</evidence>
<evidence type="ECO:0000259" key="14">
    <source>
        <dbReference type="PROSITE" id="PS51188"/>
    </source>
</evidence>
<evidence type="ECO:0000256" key="5">
    <source>
        <dbReference type="ARBA" id="ARBA00022771"/>
    </source>
</evidence>
<comment type="domain">
    <text evidence="11">The J domain is necessary and sufficient to stimulate DnaK ATPase activity. Zinc center 1 plays an important role in the autonomous, DnaK-independent chaperone activity of DnaJ. Zinc center 2 is essential for interaction with DnaK and for DnaJ activity.</text>
</comment>
<feature type="binding site" evidence="11">
    <location>
        <position position="175"/>
    </location>
    <ligand>
        <name>Zn(2+)</name>
        <dbReference type="ChEBI" id="CHEBI:29105"/>
        <label>2</label>
    </ligand>
</feature>
<dbReference type="InterPro" id="IPR008971">
    <property type="entry name" value="HSP40/DnaJ_pept-bd"/>
</dbReference>
<dbReference type="PANTHER" id="PTHR43096">
    <property type="entry name" value="DNAJ HOMOLOG 1, MITOCHONDRIAL-RELATED"/>
    <property type="match status" value="1"/>
</dbReference>
<dbReference type="Gene3D" id="2.60.260.20">
    <property type="entry name" value="Urease metallochaperone UreE, N-terminal domain"/>
    <property type="match status" value="2"/>
</dbReference>
<feature type="binding site" evidence="11">
    <location>
        <position position="172"/>
    </location>
    <ligand>
        <name>Zn(2+)</name>
        <dbReference type="ChEBI" id="CHEBI:29105"/>
        <label>2</label>
    </ligand>
</feature>
<dbReference type="SUPFAM" id="SSF46565">
    <property type="entry name" value="Chaperone J-domain"/>
    <property type="match status" value="1"/>
</dbReference>
<keyword evidence="4 11" id="KW-0677">Repeat</keyword>
<dbReference type="PROSITE" id="PS50076">
    <property type="entry name" value="DNAJ_2"/>
    <property type="match status" value="1"/>
</dbReference>
<feature type="binding site" evidence="11">
    <location>
        <position position="201"/>
    </location>
    <ligand>
        <name>Zn(2+)</name>
        <dbReference type="ChEBI" id="CHEBI:29105"/>
        <label>2</label>
    </ligand>
</feature>
<gene>
    <name evidence="11" type="primary">dnaJ</name>
    <name evidence="15" type="ORF">UT34_C0002G0118</name>
</gene>
<dbReference type="NCBIfam" id="NF008035">
    <property type="entry name" value="PRK10767.1"/>
    <property type="match status" value="1"/>
</dbReference>
<dbReference type="GO" id="GO:0042026">
    <property type="term" value="P:protein refolding"/>
    <property type="evidence" value="ECO:0007669"/>
    <property type="project" value="TreeGrafter"/>
</dbReference>
<feature type="zinc finger region" description="CR-type" evidence="12">
    <location>
        <begin position="143"/>
        <end position="224"/>
    </location>
</feature>
<evidence type="ECO:0000256" key="4">
    <source>
        <dbReference type="ARBA" id="ARBA00022737"/>
    </source>
</evidence>
<evidence type="ECO:0000256" key="2">
    <source>
        <dbReference type="ARBA" id="ARBA00022705"/>
    </source>
</evidence>
<dbReference type="PATRIC" id="fig|1619100.3.peg.664"/>
<feature type="binding site" evidence="11">
    <location>
        <position position="156"/>
    </location>
    <ligand>
        <name>Zn(2+)</name>
        <dbReference type="ChEBI" id="CHEBI:29105"/>
        <label>1</label>
    </ligand>
</feature>
<evidence type="ECO:0000256" key="3">
    <source>
        <dbReference type="ARBA" id="ARBA00022723"/>
    </source>
</evidence>
<comment type="caution">
    <text evidence="15">The sequence shown here is derived from an EMBL/GenBank/DDBJ whole genome shotgun (WGS) entry which is preliminary data.</text>
</comment>
<dbReference type="Gene3D" id="2.10.230.10">
    <property type="entry name" value="Heat shock protein DnaJ, cysteine-rich domain"/>
    <property type="match status" value="1"/>
</dbReference>
<evidence type="ECO:0000256" key="7">
    <source>
        <dbReference type="ARBA" id="ARBA00023016"/>
    </source>
</evidence>
<dbReference type="GO" id="GO:0031072">
    <property type="term" value="F:heat shock protein binding"/>
    <property type="evidence" value="ECO:0007669"/>
    <property type="project" value="InterPro"/>
</dbReference>
<keyword evidence="8 11" id="KW-0143">Chaperone</keyword>
<comment type="cofactor">
    <cofactor evidence="11">
        <name>Zn(2+)</name>
        <dbReference type="ChEBI" id="CHEBI:29105"/>
    </cofactor>
    <text evidence="11">Binds 2 Zn(2+) ions per monomer.</text>
</comment>
<dbReference type="InterPro" id="IPR036410">
    <property type="entry name" value="HSP_DnaJ_Cys-rich_dom_sf"/>
</dbReference>
<dbReference type="FunFam" id="2.60.260.20:FF:000005">
    <property type="entry name" value="Chaperone protein dnaJ 1, mitochondrial"/>
    <property type="match status" value="1"/>
</dbReference>
<keyword evidence="1 11" id="KW-0963">Cytoplasm</keyword>
<dbReference type="PANTHER" id="PTHR43096:SF52">
    <property type="entry name" value="DNAJ HOMOLOG 1, MITOCHONDRIAL-RELATED"/>
    <property type="match status" value="1"/>
</dbReference>
<dbReference type="InterPro" id="IPR001305">
    <property type="entry name" value="HSP_DnaJ_Cys-rich_dom"/>
</dbReference>
<dbReference type="Pfam" id="PF01556">
    <property type="entry name" value="DnaJ_C"/>
    <property type="match status" value="1"/>
</dbReference>
<dbReference type="PRINTS" id="PR00625">
    <property type="entry name" value="JDOMAIN"/>
</dbReference>
<keyword evidence="5 11" id="KW-0863">Zinc-finger</keyword>
<feature type="binding site" evidence="11">
    <location>
        <position position="198"/>
    </location>
    <ligand>
        <name>Zn(2+)</name>
        <dbReference type="ChEBI" id="CHEBI:29105"/>
        <label>2</label>
    </ligand>
</feature>
<protein>
    <recommendedName>
        <fullName evidence="10 11">Chaperone protein DnaJ</fullName>
    </recommendedName>
</protein>
<dbReference type="InterPro" id="IPR012724">
    <property type="entry name" value="DnaJ"/>
</dbReference>
<dbReference type="EMBL" id="LBWK01000002">
    <property type="protein sequence ID" value="KKR05611.1"/>
    <property type="molecule type" value="Genomic_DNA"/>
</dbReference>
<dbReference type="Pfam" id="PF00226">
    <property type="entry name" value="DnaJ"/>
    <property type="match status" value="1"/>
</dbReference>
<evidence type="ECO:0000256" key="10">
    <source>
        <dbReference type="ARBA" id="ARBA00067609"/>
    </source>
</evidence>
<dbReference type="Proteomes" id="UP000034799">
    <property type="component" value="Unassembled WGS sequence"/>
</dbReference>
<dbReference type="GO" id="GO:0005524">
    <property type="term" value="F:ATP binding"/>
    <property type="evidence" value="ECO:0007669"/>
    <property type="project" value="InterPro"/>
</dbReference>
<feature type="binding site" evidence="11">
    <location>
        <position position="159"/>
    </location>
    <ligand>
        <name>Zn(2+)</name>
        <dbReference type="ChEBI" id="CHEBI:29105"/>
        <label>1</label>
    </ligand>
</feature>
<evidence type="ECO:0000259" key="13">
    <source>
        <dbReference type="PROSITE" id="PS50076"/>
    </source>
</evidence>
<accession>A0A0G0MYL6</accession>
<reference evidence="15 16" key="1">
    <citation type="journal article" date="2015" name="Nature">
        <title>rRNA introns, odd ribosomes, and small enigmatic genomes across a large radiation of phyla.</title>
        <authorList>
            <person name="Brown C.T."/>
            <person name="Hug L.A."/>
            <person name="Thomas B.C."/>
            <person name="Sharon I."/>
            <person name="Castelle C.J."/>
            <person name="Singh A."/>
            <person name="Wilkins M.J."/>
            <person name="Williams K.H."/>
            <person name="Banfield J.F."/>
        </authorList>
    </citation>
    <scope>NUCLEOTIDE SEQUENCE [LARGE SCALE GENOMIC DNA]</scope>
</reference>
<dbReference type="AlphaFoldDB" id="A0A0G0MYL6"/>
<dbReference type="InterPro" id="IPR036869">
    <property type="entry name" value="J_dom_sf"/>
</dbReference>
<evidence type="ECO:0000256" key="8">
    <source>
        <dbReference type="ARBA" id="ARBA00023186"/>
    </source>
</evidence>
<dbReference type="GO" id="GO:0008270">
    <property type="term" value="F:zinc ion binding"/>
    <property type="evidence" value="ECO:0007669"/>
    <property type="project" value="UniProtKB-UniRule"/>
</dbReference>
<dbReference type="Gene3D" id="1.10.287.110">
    <property type="entry name" value="DnaJ domain"/>
    <property type="match status" value="1"/>
</dbReference>
<feature type="domain" description="CR-type" evidence="14">
    <location>
        <begin position="143"/>
        <end position="224"/>
    </location>
</feature>
<evidence type="ECO:0000313" key="15">
    <source>
        <dbReference type="EMBL" id="KKR05611.1"/>
    </source>
</evidence>
<feature type="repeat" description="CXXCXGXG motif" evidence="11">
    <location>
        <begin position="212"/>
        <end position="219"/>
    </location>
</feature>
<feature type="binding site" evidence="11">
    <location>
        <position position="212"/>
    </location>
    <ligand>
        <name>Zn(2+)</name>
        <dbReference type="ChEBI" id="CHEBI:29105"/>
        <label>1</label>
    </ligand>
</feature>
<feature type="repeat" description="CXXCXGXG motif" evidence="11">
    <location>
        <begin position="156"/>
        <end position="163"/>
    </location>
</feature>
<keyword evidence="7 11" id="KW-0346">Stress response</keyword>
<comment type="function">
    <text evidence="11">Participates actively in the response to hyperosmotic and heat shock by preventing the aggregation of stress-denatured proteins and by disaggregating proteins, also in an autonomous, DnaK-independent fashion. Unfolded proteins bind initially to DnaJ; upon interaction with the DnaJ-bound protein, DnaK hydrolyzes its bound ATP, resulting in the formation of a stable complex. GrpE releases ADP from DnaK; ATP binding to DnaK triggers the release of the substrate protein, thus completing the reaction cycle. Several rounds of ATP-dependent interactions between DnaJ, DnaK and GrpE are required for fully efficient folding. Also involved, together with DnaK and GrpE, in the DNA replication of plasmids through activation of initiation proteins.</text>
</comment>
<evidence type="ECO:0000256" key="1">
    <source>
        <dbReference type="ARBA" id="ARBA00022490"/>
    </source>
</evidence>
<dbReference type="CDD" id="cd06257">
    <property type="entry name" value="DnaJ"/>
    <property type="match status" value="1"/>
</dbReference>
<dbReference type="PROSITE" id="PS51188">
    <property type="entry name" value="ZF_CR"/>
    <property type="match status" value="1"/>
</dbReference>
<keyword evidence="6 11" id="KW-0862">Zinc</keyword>
<dbReference type="SMART" id="SM00271">
    <property type="entry name" value="DnaJ"/>
    <property type="match status" value="1"/>
</dbReference>
<dbReference type="InterPro" id="IPR018253">
    <property type="entry name" value="DnaJ_domain_CS"/>
</dbReference>
<name>A0A0G0MYL6_9BACT</name>
<dbReference type="SUPFAM" id="SSF49493">
    <property type="entry name" value="HSP40/DnaJ peptide-binding domain"/>
    <property type="match status" value="2"/>
</dbReference>
<dbReference type="GO" id="GO:0051082">
    <property type="term" value="F:unfolded protein binding"/>
    <property type="evidence" value="ECO:0007669"/>
    <property type="project" value="UniProtKB-UniRule"/>
</dbReference>
<dbReference type="InterPro" id="IPR001623">
    <property type="entry name" value="DnaJ_domain"/>
</dbReference>